<proteinExistence type="predicted"/>
<organism evidence="1 2">
    <name type="scientific">Sphaerodactylus townsendi</name>
    <dbReference type="NCBI Taxonomy" id="933632"/>
    <lineage>
        <taxon>Eukaryota</taxon>
        <taxon>Metazoa</taxon>
        <taxon>Chordata</taxon>
        <taxon>Craniata</taxon>
        <taxon>Vertebrata</taxon>
        <taxon>Euteleostomi</taxon>
        <taxon>Lepidosauria</taxon>
        <taxon>Squamata</taxon>
        <taxon>Bifurcata</taxon>
        <taxon>Gekkota</taxon>
        <taxon>Sphaerodactylidae</taxon>
        <taxon>Sphaerodactylus</taxon>
    </lineage>
</organism>
<evidence type="ECO:0000313" key="1">
    <source>
        <dbReference type="EMBL" id="KAH8004207.1"/>
    </source>
</evidence>
<dbReference type="Proteomes" id="UP000827872">
    <property type="component" value="Linkage Group LG04"/>
</dbReference>
<reference evidence="1" key="1">
    <citation type="submission" date="2021-08" db="EMBL/GenBank/DDBJ databases">
        <title>The first chromosome-level gecko genome reveals the dynamic sex chromosomes of Neotropical dwarf geckos (Sphaerodactylidae: Sphaerodactylus).</title>
        <authorList>
            <person name="Pinto B.J."/>
            <person name="Keating S.E."/>
            <person name="Gamble T."/>
        </authorList>
    </citation>
    <scope>NUCLEOTIDE SEQUENCE</scope>
    <source>
        <strain evidence="1">TG3544</strain>
    </source>
</reference>
<dbReference type="EMBL" id="CM037617">
    <property type="protein sequence ID" value="KAH8004207.1"/>
    <property type="molecule type" value="Genomic_DNA"/>
</dbReference>
<comment type="caution">
    <text evidence="1">The sequence shown here is derived from an EMBL/GenBank/DDBJ whole genome shotgun (WGS) entry which is preliminary data.</text>
</comment>
<sequence>MTAWADRSWLHSLPKPCRHSGARDGTLISQELWMHHPCIGASTGSGNEQRASIPLVAQYRFAKDLRSCLQLSMMSRYPLADLSDRTFHVGQEPQRPGGGCQRKHRLLSSSSASQAQGRRLPRLGQPSAAIAGWRRHRRELVTRVGETHFRQWRTAGCMASFLLARLREYPNYGKRSREASRRRICECSRSQLVPAEQSRGGSALTKRPTSRRNNYVPHEPGSPALLNALREIKRQLLHSHEPWAHHLDLMGLSSLRLPSRPTKGGASSPNLFGRMAEIQPTGQRNLQTSDRKTKPTPLDLRNNTMIDELPFKSPVTKSWSRPGQGVQLQLLRPTVAPSPQRHHQRTSTQETKRGENFSSPCKTGSRHRPFPMAANSPAHKEEHEGVDYLAFWISSRKLTTVHLEKGIRLFQ</sequence>
<evidence type="ECO:0000313" key="2">
    <source>
        <dbReference type="Proteomes" id="UP000827872"/>
    </source>
</evidence>
<name>A0ACB8FG50_9SAUR</name>
<keyword evidence="2" id="KW-1185">Reference proteome</keyword>
<protein>
    <submittedName>
        <fullName evidence="1">Uncharacterized protein</fullName>
    </submittedName>
</protein>
<gene>
    <name evidence="1" type="ORF">K3G42_004686</name>
</gene>
<accession>A0ACB8FG50</accession>